<evidence type="ECO:0000313" key="2">
    <source>
        <dbReference type="EMBL" id="CAK9017773.1"/>
    </source>
</evidence>
<accession>A0ABP0JTG8</accession>
<name>A0ABP0JTG8_9DINO</name>
<feature type="compositionally biased region" description="Basic and acidic residues" evidence="1">
    <location>
        <begin position="307"/>
        <end position="317"/>
    </location>
</feature>
<gene>
    <name evidence="2" type="ORF">CCMP2556_LOCUS12995</name>
</gene>
<protein>
    <submittedName>
        <fullName evidence="2">Uncharacterized protein</fullName>
    </submittedName>
</protein>
<organism evidence="2 3">
    <name type="scientific">Durusdinium trenchii</name>
    <dbReference type="NCBI Taxonomy" id="1381693"/>
    <lineage>
        <taxon>Eukaryota</taxon>
        <taxon>Sar</taxon>
        <taxon>Alveolata</taxon>
        <taxon>Dinophyceae</taxon>
        <taxon>Suessiales</taxon>
        <taxon>Symbiodiniaceae</taxon>
        <taxon>Durusdinium</taxon>
    </lineage>
</organism>
<proteinExistence type="predicted"/>
<evidence type="ECO:0000313" key="3">
    <source>
        <dbReference type="Proteomes" id="UP001642484"/>
    </source>
</evidence>
<dbReference type="Proteomes" id="UP001642484">
    <property type="component" value="Unassembled WGS sequence"/>
</dbReference>
<feature type="region of interest" description="Disordered" evidence="1">
    <location>
        <begin position="295"/>
        <end position="318"/>
    </location>
</feature>
<reference evidence="2 3" key="1">
    <citation type="submission" date="2024-02" db="EMBL/GenBank/DDBJ databases">
        <authorList>
            <person name="Chen Y."/>
            <person name="Shah S."/>
            <person name="Dougan E. K."/>
            <person name="Thang M."/>
            <person name="Chan C."/>
        </authorList>
    </citation>
    <scope>NUCLEOTIDE SEQUENCE [LARGE SCALE GENOMIC DNA]</scope>
</reference>
<evidence type="ECO:0000256" key="1">
    <source>
        <dbReference type="SAM" id="MobiDB-lite"/>
    </source>
</evidence>
<feature type="compositionally biased region" description="Low complexity" evidence="1">
    <location>
        <begin position="163"/>
        <end position="180"/>
    </location>
</feature>
<comment type="caution">
    <text evidence="2">The sequence shown here is derived from an EMBL/GenBank/DDBJ whole genome shotgun (WGS) entry which is preliminary data.</text>
</comment>
<feature type="compositionally biased region" description="Low complexity" evidence="1">
    <location>
        <begin position="145"/>
        <end position="155"/>
    </location>
</feature>
<keyword evidence="3" id="KW-1185">Reference proteome</keyword>
<feature type="region of interest" description="Disordered" evidence="1">
    <location>
        <begin position="135"/>
        <end position="180"/>
    </location>
</feature>
<sequence length="406" mass="42754">MPSFPSVPSWAGLPSFEDLQRHLLGEAQDPGAAEFSPGDEGILRYLKRAELNGQKALVLRVDAKRSRGIFVRVGDSGRKVQIHSEKLHRTGSALVAGWYYTGKGRRVQVLGFQPEKGMYDVLLENGQPAVCKRENLRSSPASNLAASARSGAAARSRSRSPRTRTASRSSPAATARGTAAERPARQGVCVVCLTQPAEMAGLSFVHLPELSPKSAFEAMPNVPEGTALPASLRCERGLKRSPKKDIGLKNLAACALLNDQRSQRCARPHLSCLGTSSPLLTKIFQWLSQERKAASKSKAEGAGAARGDARDARDPGGRRVATAAGVVVPPLHLGSTGGSGMLSSGVVEAEPEGIGHATSATSVMSSGSSSRRGGTNVALGENGPAMVQWLRNHPSPHIGRTAKSPS</sequence>
<dbReference type="EMBL" id="CAXAMN010006491">
    <property type="protein sequence ID" value="CAK9017773.1"/>
    <property type="molecule type" value="Genomic_DNA"/>
</dbReference>